<organism evidence="3 4">
    <name type="scientific">Cephaloticoccus primus</name>
    <dbReference type="NCBI Taxonomy" id="1548207"/>
    <lineage>
        <taxon>Bacteria</taxon>
        <taxon>Pseudomonadati</taxon>
        <taxon>Verrucomicrobiota</taxon>
        <taxon>Opitutia</taxon>
        <taxon>Opitutales</taxon>
        <taxon>Opitutaceae</taxon>
        <taxon>Cephaloticoccus</taxon>
    </lineage>
</organism>
<name>A0A139SL94_9BACT</name>
<dbReference type="InterPro" id="IPR024654">
    <property type="entry name" value="Calcineurin-like_PHP_lpxH"/>
</dbReference>
<evidence type="ECO:0000259" key="2">
    <source>
        <dbReference type="Pfam" id="PF12850"/>
    </source>
</evidence>
<evidence type="ECO:0000313" key="3">
    <source>
        <dbReference type="EMBL" id="KXU35329.1"/>
    </source>
</evidence>
<dbReference type="Pfam" id="PF12850">
    <property type="entry name" value="Metallophos_2"/>
    <property type="match status" value="1"/>
</dbReference>
<evidence type="ECO:0000313" key="4">
    <source>
        <dbReference type="Proteomes" id="UP000070058"/>
    </source>
</evidence>
<dbReference type="Proteomes" id="UP000070058">
    <property type="component" value="Unassembled WGS sequence"/>
</dbReference>
<dbReference type="InterPro" id="IPR029052">
    <property type="entry name" value="Metallo-depent_PP-like"/>
</dbReference>
<proteinExistence type="inferred from homology"/>
<accession>A0A139SL94</accession>
<feature type="domain" description="Calcineurin-like phosphoesterase" evidence="2">
    <location>
        <begin position="1"/>
        <end position="138"/>
    </location>
</feature>
<dbReference type="EMBL" id="LSZQ01000050">
    <property type="protein sequence ID" value="KXU35329.1"/>
    <property type="molecule type" value="Genomic_DNA"/>
</dbReference>
<protein>
    <submittedName>
        <fullName evidence="3">Phosphodiesterase</fullName>
    </submittedName>
</protein>
<dbReference type="AlphaFoldDB" id="A0A139SL94"/>
<reference evidence="4" key="1">
    <citation type="submission" date="2016-02" db="EMBL/GenBank/DDBJ databases">
        <authorList>
            <person name="Sanders J.G."/>
            <person name="Lin J.Y."/>
            <person name="Wertz J.T."/>
            <person name="Russell J.A."/>
            <person name="Moreau C.S."/>
            <person name="Powell S."/>
        </authorList>
    </citation>
    <scope>NUCLEOTIDE SEQUENCE [LARGE SCALE GENOMIC DNA]</scope>
    <source>
        <strain evidence="4">CAG34</strain>
    </source>
</reference>
<keyword evidence="4" id="KW-1185">Reference proteome</keyword>
<dbReference type="RefSeq" id="WP_068630506.1">
    <property type="nucleotide sequence ID" value="NZ_LSZQ01000050.1"/>
</dbReference>
<gene>
    <name evidence="3" type="ORF">AXK11_06645</name>
</gene>
<comment type="caution">
    <text evidence="3">The sequence shown here is derived from an EMBL/GenBank/DDBJ whole genome shotgun (WGS) entry which is preliminary data.</text>
</comment>
<comment type="similarity">
    <text evidence="1">Belongs to the metallophosphoesterase superfamily. YfcE family.</text>
</comment>
<dbReference type="SUPFAM" id="SSF56300">
    <property type="entry name" value="Metallo-dependent phosphatases"/>
    <property type="match status" value="1"/>
</dbReference>
<dbReference type="Gene3D" id="3.60.21.10">
    <property type="match status" value="1"/>
</dbReference>
<evidence type="ECO:0000256" key="1">
    <source>
        <dbReference type="ARBA" id="ARBA00008950"/>
    </source>
</evidence>
<dbReference type="OrthoDB" id="9800565at2"/>
<sequence>MRIAVFSDTHDRFPPGFAERFVVGRADEIWHLGDVCEPSGLVECEQLGVPLVVIRGNCDWELRWPLSCTLEREGVVFYLTHIPPHPREVPRNAQVVLHGHLHYPRDEMLGGRRWLSPGSASQPRGGSRAGFAWLEVEGGQLTRWEQVSI</sequence>
<dbReference type="STRING" id="1548207.AXK11_06645"/>